<dbReference type="PANTHER" id="PTHR33121">
    <property type="entry name" value="CYCLIC DI-GMP PHOSPHODIESTERASE PDEF"/>
    <property type="match status" value="1"/>
</dbReference>
<dbReference type="PROSITE" id="PS50883">
    <property type="entry name" value="EAL"/>
    <property type="match status" value="1"/>
</dbReference>
<evidence type="ECO:0000259" key="2">
    <source>
        <dbReference type="PROSITE" id="PS50883"/>
    </source>
</evidence>
<evidence type="ECO:0000313" key="7">
    <source>
        <dbReference type="Proteomes" id="UP000273778"/>
    </source>
</evidence>
<dbReference type="CDD" id="cd01949">
    <property type="entry name" value="GGDEF"/>
    <property type="match status" value="1"/>
</dbReference>
<dbReference type="SUPFAM" id="SSF141868">
    <property type="entry name" value="EAL domain-like"/>
    <property type="match status" value="1"/>
</dbReference>
<dbReference type="SUPFAM" id="SSF55073">
    <property type="entry name" value="Nucleotide cyclase"/>
    <property type="match status" value="1"/>
</dbReference>
<dbReference type="InterPro" id="IPR043128">
    <property type="entry name" value="Rev_trsase/Diguanyl_cyclase"/>
</dbReference>
<feature type="domain" description="EAL" evidence="2">
    <location>
        <begin position="510"/>
        <end position="763"/>
    </location>
</feature>
<dbReference type="Proteomes" id="UP000278855">
    <property type="component" value="Unassembled WGS sequence"/>
</dbReference>
<dbReference type="InterPro" id="IPR003660">
    <property type="entry name" value="HAMP_dom"/>
</dbReference>
<evidence type="ECO:0000256" key="1">
    <source>
        <dbReference type="SAM" id="Phobius"/>
    </source>
</evidence>
<sequence length="776" mass="86435">MPTSFRNRLIIAFLFILTLTQLTTAVFVLSATQRDYRQQQTQNLKIGSNVFVDMLSNRSEQLNQSLSLLSADFDFKRAVATGEQDTISSVLSNHGRRINADAAILLSPQGKLLSSSLQGLTKFNVDELFALTKNRSTTFDIVNYDHSSYQFVLQPVKAPTLIAWVGMGFSMDKNLADQAKAITGIDSSFINQSAGRINIVSTLPEAQQQDVLTRISQLAKTVDEVSDDILSGYLSTTIALDNNSGHQLALLHLSNAKWQQNYDALRNNMLIVFAITCLLAFMIAAWFAGGLTKPIYALVNFARKVGQGEDPRPIEVAPAELQVLANTLSIMRKNIESRENDLVYQSQHDNLTGLYNRVAAKQQLSLLLSKMHGSLVMIDIKNFRHLNNIIGFANADDLLVLFASRLESLSPNAQLISRLDGDSFLLLFQPSIPLEKLDNYLRQLTNPFAIQGSKISVNVRVGIVDLSSDYDSNDIDTLIRHAEIALNQARVESLGIATYQQGEDERYLRELMIIRDLPIALTQGQLHLVFQPKVDIQTNHCHSAETLIRWHHPELGFIPPDEFIRLAENSGNISMISDWVLTTTIKQLALWQQQGISLTVAINLSAHDLTNPQLPLDIEQLLISNNLPITALSIEITEGAVMKDAQTVIAVLQQFRNIGLAIAIDDFGTGHSSLAYLKLLPVNEVKIDRSFIKDIHTDATDLMIVDTSIRLIKGLNLSVVAEGVESVEGINILRELNCDIIQGYVYSKPLKADDFIVWFQQFNQSNIHHPSKDTLR</sequence>
<dbReference type="Gene3D" id="3.20.20.450">
    <property type="entry name" value="EAL domain"/>
    <property type="match status" value="1"/>
</dbReference>
<gene>
    <name evidence="6" type="ORF">EGC77_10840</name>
    <name evidence="5" type="ORF">EGC80_04240</name>
</gene>
<feature type="domain" description="GGDEF" evidence="4">
    <location>
        <begin position="371"/>
        <end position="504"/>
    </location>
</feature>
<proteinExistence type="predicted"/>
<protein>
    <submittedName>
        <fullName evidence="6">Phosphodiesterase</fullName>
    </submittedName>
</protein>
<keyword evidence="1" id="KW-0812">Transmembrane</keyword>
<dbReference type="InterPro" id="IPR001633">
    <property type="entry name" value="EAL_dom"/>
</dbReference>
<evidence type="ECO:0000313" key="8">
    <source>
        <dbReference type="Proteomes" id="UP000278855"/>
    </source>
</evidence>
<organism evidence="6 8">
    <name type="scientific">Shewanella psychromarinicola</name>
    <dbReference type="NCBI Taxonomy" id="2487742"/>
    <lineage>
        <taxon>Bacteria</taxon>
        <taxon>Pseudomonadati</taxon>
        <taxon>Pseudomonadota</taxon>
        <taxon>Gammaproteobacteria</taxon>
        <taxon>Alteromonadales</taxon>
        <taxon>Shewanellaceae</taxon>
        <taxon>Shewanella</taxon>
    </lineage>
</organism>
<feature type="transmembrane region" description="Helical" evidence="1">
    <location>
        <begin position="269"/>
        <end position="288"/>
    </location>
</feature>
<dbReference type="GO" id="GO:0071111">
    <property type="term" value="F:cyclic-guanylate-specific phosphodiesterase activity"/>
    <property type="evidence" value="ECO:0007669"/>
    <property type="project" value="InterPro"/>
</dbReference>
<evidence type="ECO:0000313" key="5">
    <source>
        <dbReference type="EMBL" id="AZG34208.1"/>
    </source>
</evidence>
<dbReference type="EMBL" id="RKKB01000003">
    <property type="protein sequence ID" value="RPA32303.1"/>
    <property type="molecule type" value="Genomic_DNA"/>
</dbReference>
<dbReference type="NCBIfam" id="TIGR00254">
    <property type="entry name" value="GGDEF"/>
    <property type="match status" value="1"/>
</dbReference>
<dbReference type="Pfam" id="PF14827">
    <property type="entry name" value="dCache_3"/>
    <property type="match status" value="1"/>
</dbReference>
<dbReference type="InterPro" id="IPR035919">
    <property type="entry name" value="EAL_sf"/>
</dbReference>
<dbReference type="Gene3D" id="3.30.70.270">
    <property type="match status" value="1"/>
</dbReference>
<dbReference type="CDD" id="cd01948">
    <property type="entry name" value="EAL"/>
    <property type="match status" value="1"/>
</dbReference>
<dbReference type="RefSeq" id="WP_124012835.1">
    <property type="nucleotide sequence ID" value="NZ_CP034073.1"/>
</dbReference>
<evidence type="ECO:0000259" key="4">
    <source>
        <dbReference type="PROSITE" id="PS50887"/>
    </source>
</evidence>
<dbReference type="EMBL" id="CP034073">
    <property type="protein sequence ID" value="AZG34208.1"/>
    <property type="molecule type" value="Genomic_DNA"/>
</dbReference>
<dbReference type="Proteomes" id="UP000273778">
    <property type="component" value="Chromosome"/>
</dbReference>
<dbReference type="Pfam" id="PF00990">
    <property type="entry name" value="GGDEF"/>
    <property type="match status" value="1"/>
</dbReference>
<dbReference type="InterPro" id="IPR000160">
    <property type="entry name" value="GGDEF_dom"/>
</dbReference>
<reference evidence="5 7" key="1">
    <citation type="submission" date="2018-11" db="EMBL/GenBank/DDBJ databases">
        <title>Shewanella sp. M2.</title>
        <authorList>
            <person name="Hwang Y.J."/>
            <person name="Hwang C.Y."/>
        </authorList>
    </citation>
    <scope>NUCLEOTIDE SEQUENCE [LARGE SCALE GENOMIC DNA]</scope>
    <source>
        <strain evidence="5 7">M2</strain>
    </source>
</reference>
<dbReference type="GO" id="GO:0007165">
    <property type="term" value="P:signal transduction"/>
    <property type="evidence" value="ECO:0007669"/>
    <property type="project" value="InterPro"/>
</dbReference>
<dbReference type="InterPro" id="IPR050706">
    <property type="entry name" value="Cyclic-di-GMP_PDE-like"/>
</dbReference>
<feature type="domain" description="HAMP" evidence="3">
    <location>
        <begin position="289"/>
        <end position="340"/>
    </location>
</feature>
<dbReference type="SMART" id="SM00267">
    <property type="entry name" value="GGDEF"/>
    <property type="match status" value="1"/>
</dbReference>
<keyword evidence="7" id="KW-1185">Reference proteome</keyword>
<dbReference type="InterPro" id="IPR029787">
    <property type="entry name" value="Nucleotide_cyclase"/>
</dbReference>
<reference evidence="8" key="2">
    <citation type="submission" date="2018-11" db="EMBL/GenBank/DDBJ databases">
        <title>Shewanella sp. R106.</title>
        <authorList>
            <person name="Hwang Y.J."/>
            <person name="Hwang C.Y."/>
        </authorList>
    </citation>
    <scope>NUCLEOTIDE SEQUENCE [LARGE SCALE GENOMIC DNA]</scope>
    <source>
        <strain evidence="8">R106</strain>
    </source>
</reference>
<dbReference type="PROSITE" id="PS50887">
    <property type="entry name" value="GGDEF"/>
    <property type="match status" value="1"/>
</dbReference>
<dbReference type="OrthoDB" id="9804951at2"/>
<dbReference type="Gene3D" id="6.10.340.10">
    <property type="match status" value="1"/>
</dbReference>
<reference evidence="6" key="3">
    <citation type="submission" date="2018-11" db="EMBL/GenBank/DDBJ databases">
        <authorList>
            <person name="Hwang Y.J."/>
            <person name="Hwang C.Y."/>
        </authorList>
    </citation>
    <scope>NUCLEOTIDE SEQUENCE</scope>
    <source>
        <strain evidence="6">R106</strain>
    </source>
</reference>
<evidence type="ECO:0000259" key="3">
    <source>
        <dbReference type="PROSITE" id="PS50885"/>
    </source>
</evidence>
<dbReference type="InterPro" id="IPR029150">
    <property type="entry name" value="dCache_3"/>
</dbReference>
<dbReference type="GO" id="GO:0016020">
    <property type="term" value="C:membrane"/>
    <property type="evidence" value="ECO:0007669"/>
    <property type="project" value="InterPro"/>
</dbReference>
<dbReference type="PANTHER" id="PTHR33121:SF71">
    <property type="entry name" value="OXYGEN SENSOR PROTEIN DOSP"/>
    <property type="match status" value="1"/>
</dbReference>
<accession>A0A3N4E2H7</accession>
<dbReference type="SMART" id="SM00052">
    <property type="entry name" value="EAL"/>
    <property type="match status" value="1"/>
</dbReference>
<dbReference type="AlphaFoldDB" id="A0A3N4E2H7"/>
<dbReference type="Pfam" id="PF00563">
    <property type="entry name" value="EAL"/>
    <property type="match status" value="1"/>
</dbReference>
<name>A0A3N4E2H7_9GAMM</name>
<dbReference type="KEGG" id="spsr:EGC80_04240"/>
<dbReference type="PROSITE" id="PS50885">
    <property type="entry name" value="HAMP"/>
    <property type="match status" value="1"/>
</dbReference>
<evidence type="ECO:0000313" key="6">
    <source>
        <dbReference type="EMBL" id="RPA32303.1"/>
    </source>
</evidence>
<keyword evidence="1" id="KW-0472">Membrane</keyword>
<keyword evidence="1" id="KW-1133">Transmembrane helix</keyword>